<dbReference type="GO" id="GO:0003723">
    <property type="term" value="F:RNA binding"/>
    <property type="evidence" value="ECO:0007669"/>
    <property type="project" value="UniProtKB-UniRule"/>
</dbReference>
<evidence type="ECO:0000256" key="4">
    <source>
        <dbReference type="ARBA" id="ARBA00004496"/>
    </source>
</evidence>
<dbReference type="GO" id="GO:0005737">
    <property type="term" value="C:cytoplasm"/>
    <property type="evidence" value="ECO:0007669"/>
    <property type="project" value="UniProtKB-SubCell"/>
</dbReference>
<dbReference type="NCBIfam" id="TIGR00716">
    <property type="entry name" value="rnhC"/>
    <property type="match status" value="1"/>
</dbReference>
<dbReference type="InterPro" id="IPR024567">
    <property type="entry name" value="RNase_HII/HIII_dom"/>
</dbReference>
<reference evidence="15 16" key="1">
    <citation type="submission" date="2019-08" db="EMBL/GenBank/DDBJ databases">
        <title>Complete genome sequence of Spiroplasma chinense CCH (DSM 19755).</title>
        <authorList>
            <person name="Shen H.-Y."/>
            <person name="Lin Y.-C."/>
            <person name="Chou L."/>
            <person name="Kuo C.-H."/>
        </authorList>
    </citation>
    <scope>NUCLEOTIDE SEQUENCE [LARGE SCALE GENOMIC DNA]</scope>
    <source>
        <strain evidence="15 16">CCH</strain>
    </source>
</reference>
<dbReference type="SUPFAM" id="SSF53098">
    <property type="entry name" value="Ribonuclease H-like"/>
    <property type="match status" value="1"/>
</dbReference>
<keyword evidence="10 12" id="KW-0378">Hydrolase</keyword>
<evidence type="ECO:0000256" key="8">
    <source>
        <dbReference type="ARBA" id="ARBA00022723"/>
    </source>
</evidence>
<evidence type="ECO:0000256" key="12">
    <source>
        <dbReference type="PROSITE-ProRule" id="PRU01319"/>
    </source>
</evidence>
<dbReference type="GO" id="GO:0043137">
    <property type="term" value="P:DNA replication, removal of RNA primer"/>
    <property type="evidence" value="ECO:0007669"/>
    <property type="project" value="TreeGrafter"/>
</dbReference>
<proteinExistence type="inferred from homology"/>
<keyword evidence="7 12" id="KW-0540">Nuclease</keyword>
<dbReference type="EMBL" id="CP043026">
    <property type="protein sequence ID" value="QEH62084.1"/>
    <property type="molecule type" value="Genomic_DNA"/>
</dbReference>
<dbReference type="EC" id="3.1.26.4" evidence="13"/>
<dbReference type="InterPro" id="IPR001352">
    <property type="entry name" value="RNase_HII/HIII"/>
</dbReference>
<feature type="binding site" evidence="12">
    <location>
        <position position="95"/>
    </location>
    <ligand>
        <name>a divalent metal cation</name>
        <dbReference type="ChEBI" id="CHEBI:60240"/>
    </ligand>
</feature>
<dbReference type="PROSITE" id="PS51975">
    <property type="entry name" value="RNASE_H_2"/>
    <property type="match status" value="1"/>
</dbReference>
<evidence type="ECO:0000256" key="13">
    <source>
        <dbReference type="RuleBase" id="RU003515"/>
    </source>
</evidence>
<evidence type="ECO:0000313" key="16">
    <source>
        <dbReference type="Proteomes" id="UP000323144"/>
    </source>
</evidence>
<evidence type="ECO:0000256" key="1">
    <source>
        <dbReference type="ARBA" id="ARBA00000077"/>
    </source>
</evidence>
<organism evidence="15 16">
    <name type="scientific">Spiroplasma chinense</name>
    <dbReference type="NCBI Taxonomy" id="216932"/>
    <lineage>
        <taxon>Bacteria</taxon>
        <taxon>Bacillati</taxon>
        <taxon>Mycoplasmatota</taxon>
        <taxon>Mollicutes</taxon>
        <taxon>Entomoplasmatales</taxon>
        <taxon>Spiroplasmataceae</taxon>
        <taxon>Spiroplasma</taxon>
    </lineage>
</organism>
<dbReference type="RefSeq" id="WP_166508454.1">
    <property type="nucleotide sequence ID" value="NZ_CP043026.1"/>
</dbReference>
<keyword evidence="11" id="KW-0460">Magnesium</keyword>
<gene>
    <name evidence="15" type="primary">rnhC</name>
    <name evidence="15" type="ORF">SCHIN_v1c08890</name>
</gene>
<name>A0A5B9Y4R9_9MOLU</name>
<comment type="cofactor">
    <cofactor evidence="12">
        <name>Mn(2+)</name>
        <dbReference type="ChEBI" id="CHEBI:29035"/>
    </cofactor>
    <cofactor evidence="12">
        <name>Mg(2+)</name>
        <dbReference type="ChEBI" id="CHEBI:18420"/>
    </cofactor>
    <text evidence="12">Manganese or magnesium. Binds 1 divalent metal ion per monomer in the absence of substrate. May bind a second metal ion after substrate binding.</text>
</comment>
<keyword evidence="9 12" id="KW-0255">Endonuclease</keyword>
<dbReference type="GO" id="GO:0006298">
    <property type="term" value="P:mismatch repair"/>
    <property type="evidence" value="ECO:0007669"/>
    <property type="project" value="TreeGrafter"/>
</dbReference>
<dbReference type="Pfam" id="PF11858">
    <property type="entry name" value="DUF3378"/>
    <property type="match status" value="1"/>
</dbReference>
<evidence type="ECO:0000256" key="6">
    <source>
        <dbReference type="ARBA" id="ARBA00022490"/>
    </source>
</evidence>
<evidence type="ECO:0000256" key="3">
    <source>
        <dbReference type="ARBA" id="ARBA00004065"/>
    </source>
</evidence>
<feature type="binding site" evidence="12">
    <location>
        <position position="201"/>
    </location>
    <ligand>
        <name>a divalent metal cation</name>
        <dbReference type="ChEBI" id="CHEBI:60240"/>
    </ligand>
</feature>
<dbReference type="Pfam" id="PF01351">
    <property type="entry name" value="RNase_HII"/>
    <property type="match status" value="1"/>
</dbReference>
<evidence type="ECO:0000313" key="15">
    <source>
        <dbReference type="EMBL" id="QEH62084.1"/>
    </source>
</evidence>
<comment type="catalytic activity">
    <reaction evidence="1 12 13">
        <text>Endonucleolytic cleavage to 5'-phosphomonoester.</text>
        <dbReference type="EC" id="3.1.26.4"/>
    </reaction>
</comment>
<dbReference type="CDD" id="cd06590">
    <property type="entry name" value="RNase_HII_bacteria_HIII_like"/>
    <property type="match status" value="1"/>
</dbReference>
<comment type="cofactor">
    <cofactor evidence="2">
        <name>Mg(2+)</name>
        <dbReference type="ChEBI" id="CHEBI:18420"/>
    </cofactor>
</comment>
<evidence type="ECO:0000259" key="14">
    <source>
        <dbReference type="PROSITE" id="PS51975"/>
    </source>
</evidence>
<dbReference type="PANTHER" id="PTHR10954:SF23">
    <property type="entry name" value="RIBONUCLEASE"/>
    <property type="match status" value="1"/>
</dbReference>
<dbReference type="InterPro" id="IPR004641">
    <property type="entry name" value="RNase_HIII"/>
</dbReference>
<evidence type="ECO:0000256" key="9">
    <source>
        <dbReference type="ARBA" id="ARBA00022759"/>
    </source>
</evidence>
<dbReference type="InterPro" id="IPR036397">
    <property type="entry name" value="RNaseH_sf"/>
</dbReference>
<dbReference type="GO" id="GO:0046872">
    <property type="term" value="F:metal ion binding"/>
    <property type="evidence" value="ECO:0007669"/>
    <property type="project" value="UniProtKB-KW"/>
</dbReference>
<dbReference type="PIRSF" id="PIRSF037748">
    <property type="entry name" value="RnhC"/>
    <property type="match status" value="1"/>
</dbReference>
<dbReference type="PANTHER" id="PTHR10954">
    <property type="entry name" value="RIBONUCLEASE H2 SUBUNIT A"/>
    <property type="match status" value="1"/>
</dbReference>
<evidence type="ECO:0000256" key="10">
    <source>
        <dbReference type="ARBA" id="ARBA00022801"/>
    </source>
</evidence>
<dbReference type="Gene3D" id="3.30.420.10">
    <property type="entry name" value="Ribonuclease H-like superfamily/Ribonuclease H"/>
    <property type="match status" value="1"/>
</dbReference>
<sequence>MASISLKKVENKIIEKIIEDNKYNLQIIKNPTIKALIKTKNNDTISIYNNQTVLIQSDNPKYFLEKYNLKQVTGKTKINEPKITSFSSINTIGCDEVGVGDFFGPLVACCVYIDKDFEEKNKSLVKEIKDSKKLTEEQIYSIFDRVSFKVKYHAYIMDNKEYNLLQNKYQNIHILKAICHNNALLKLTQNSDLEYSQIIMDEFASEKNYFNYLSDQEKVVREKMLFFKKAEDKFLSVALASIIARFYYLQAIKALETKYNKRMPLGANDHVKLLVQEYKRNDSQNVEHYIKMHFNDKLKK</sequence>
<dbReference type="GO" id="GO:0032299">
    <property type="term" value="C:ribonuclease H2 complex"/>
    <property type="evidence" value="ECO:0007669"/>
    <property type="project" value="TreeGrafter"/>
</dbReference>
<keyword evidence="6" id="KW-0963">Cytoplasm</keyword>
<keyword evidence="8 12" id="KW-0479">Metal-binding</keyword>
<feature type="domain" description="RNase H type-2" evidence="14">
    <location>
        <begin position="89"/>
        <end position="300"/>
    </location>
</feature>
<dbReference type="InterPro" id="IPR012337">
    <property type="entry name" value="RNaseH-like_sf"/>
</dbReference>
<feature type="binding site" evidence="12">
    <location>
        <position position="96"/>
    </location>
    <ligand>
        <name>a divalent metal cation</name>
        <dbReference type="ChEBI" id="CHEBI:60240"/>
    </ligand>
</feature>
<evidence type="ECO:0000256" key="2">
    <source>
        <dbReference type="ARBA" id="ARBA00001946"/>
    </source>
</evidence>
<dbReference type="GO" id="GO:0004523">
    <property type="term" value="F:RNA-DNA hybrid ribonuclease activity"/>
    <property type="evidence" value="ECO:0007669"/>
    <property type="project" value="UniProtKB-UniRule"/>
</dbReference>
<keyword evidence="16" id="KW-1185">Reference proteome</keyword>
<comment type="function">
    <text evidence="3 13">Endonuclease that specifically degrades the RNA of RNA-DNA hybrids.</text>
</comment>
<accession>A0A5B9Y4R9</accession>
<dbReference type="InterPro" id="IPR024568">
    <property type="entry name" value="RNase_HIII_N"/>
</dbReference>
<comment type="subcellular location">
    <subcellularLocation>
        <location evidence="4">Cytoplasm</location>
    </subcellularLocation>
</comment>
<evidence type="ECO:0000256" key="7">
    <source>
        <dbReference type="ARBA" id="ARBA00022722"/>
    </source>
</evidence>
<dbReference type="AlphaFoldDB" id="A0A5B9Y4R9"/>
<protein>
    <recommendedName>
        <fullName evidence="13">Ribonuclease</fullName>
        <ecNumber evidence="13">3.1.26.4</ecNumber>
    </recommendedName>
</protein>
<evidence type="ECO:0000256" key="5">
    <source>
        <dbReference type="ARBA" id="ARBA00008378"/>
    </source>
</evidence>
<evidence type="ECO:0000256" key="11">
    <source>
        <dbReference type="ARBA" id="ARBA00022842"/>
    </source>
</evidence>
<dbReference type="Proteomes" id="UP000323144">
    <property type="component" value="Chromosome"/>
</dbReference>
<comment type="similarity">
    <text evidence="5">Belongs to the RNase HII family. RnhC subfamily.</text>
</comment>
<dbReference type="KEGG" id="schi:SCHIN_v1c08890"/>